<evidence type="ECO:0000313" key="2">
    <source>
        <dbReference type="EMBL" id="MDQ0534755.1"/>
    </source>
</evidence>
<name>A0ABU0MMR0_9PROT</name>
<dbReference type="PANTHER" id="PTHR18964">
    <property type="entry name" value="ROK (REPRESSOR, ORF, KINASE) FAMILY"/>
    <property type="match status" value="1"/>
</dbReference>
<dbReference type="InterPro" id="IPR000600">
    <property type="entry name" value="ROK"/>
</dbReference>
<dbReference type="PROSITE" id="PS01125">
    <property type="entry name" value="ROK"/>
    <property type="match status" value="1"/>
</dbReference>
<dbReference type="Pfam" id="PF00480">
    <property type="entry name" value="ROK"/>
    <property type="match status" value="1"/>
</dbReference>
<gene>
    <name evidence="2" type="ORF">QO018_003632</name>
</gene>
<reference evidence="2 3" key="1">
    <citation type="submission" date="2023-07" db="EMBL/GenBank/DDBJ databases">
        <title>Genomic Encyclopedia of Type Strains, Phase IV (KMG-IV): sequencing the most valuable type-strain genomes for metagenomic binning, comparative biology and taxonomic classification.</title>
        <authorList>
            <person name="Goeker M."/>
        </authorList>
    </citation>
    <scope>NUCLEOTIDE SEQUENCE [LARGE SCALE GENOMIC DNA]</scope>
    <source>
        <strain evidence="2 3">DSM 19922</strain>
    </source>
</reference>
<accession>A0ABU0MMR0</accession>
<organism evidence="2 3">
    <name type="scientific">Azospirillum picis</name>
    <dbReference type="NCBI Taxonomy" id="488438"/>
    <lineage>
        <taxon>Bacteria</taxon>
        <taxon>Pseudomonadati</taxon>
        <taxon>Pseudomonadota</taxon>
        <taxon>Alphaproteobacteria</taxon>
        <taxon>Rhodospirillales</taxon>
        <taxon>Azospirillaceae</taxon>
        <taxon>Azospirillum</taxon>
    </lineage>
</organism>
<dbReference type="InterPro" id="IPR043129">
    <property type="entry name" value="ATPase_NBD"/>
</dbReference>
<dbReference type="SUPFAM" id="SSF46785">
    <property type="entry name" value="Winged helix' DNA-binding domain"/>
    <property type="match status" value="1"/>
</dbReference>
<evidence type="ECO:0000256" key="1">
    <source>
        <dbReference type="ARBA" id="ARBA00006479"/>
    </source>
</evidence>
<dbReference type="InterPro" id="IPR049874">
    <property type="entry name" value="ROK_cs"/>
</dbReference>
<dbReference type="InterPro" id="IPR036390">
    <property type="entry name" value="WH_DNA-bd_sf"/>
</dbReference>
<dbReference type="Gene3D" id="1.10.10.10">
    <property type="entry name" value="Winged helix-like DNA-binding domain superfamily/Winged helix DNA-binding domain"/>
    <property type="match status" value="1"/>
</dbReference>
<evidence type="ECO:0000313" key="3">
    <source>
        <dbReference type="Proteomes" id="UP001244552"/>
    </source>
</evidence>
<sequence>MVDWHHLSDGERALLERLFWTGGLSRGDLAASVDFSKSKANMAIASLLGRELIEEGGVQPSTGGRRPELLRLSHGMGVLAAIDIGATSIDVALLAPDMTLIDHRSEAADVHAGAPLVFARVRNLLRQMRERHDIAAGRVLGIGVGVPGPVAFDSGMLVNPPLLPGWETFSIRDCLAEEYAAPVFVDNDVNIMALGTHWRLRGQLRNFLVIKIGTGIGCGIICHGAVYRGTDGSAGDVGHICVDPHGPLCHCGNAGCVEAMAAGPAIARMAEAAAHAGESALLKELLDRNGVLSPMDLGNASRAGDAAANAIVQQAGGWIGRMLAAVVNFFNPSHIFIGGGVAKVGPLFLASIRQSVYQRSLALSTRHLDIQYVPQVESAGVIGAGVMAVQETMLAGPERR</sequence>
<keyword evidence="3" id="KW-1185">Reference proteome</keyword>
<dbReference type="Gene3D" id="3.30.420.40">
    <property type="match status" value="2"/>
</dbReference>
<comment type="caution">
    <text evidence="2">The sequence shown here is derived from an EMBL/GenBank/DDBJ whole genome shotgun (WGS) entry which is preliminary data.</text>
</comment>
<dbReference type="RefSeq" id="WP_209983875.1">
    <property type="nucleotide sequence ID" value="NZ_JAGINO010000012.1"/>
</dbReference>
<dbReference type="PANTHER" id="PTHR18964:SF173">
    <property type="entry name" value="GLUCOKINASE"/>
    <property type="match status" value="1"/>
</dbReference>
<comment type="similarity">
    <text evidence="1">Belongs to the ROK (NagC/XylR) family.</text>
</comment>
<dbReference type="EMBL" id="JAUSVU010000013">
    <property type="protein sequence ID" value="MDQ0534755.1"/>
    <property type="molecule type" value="Genomic_DNA"/>
</dbReference>
<protein>
    <submittedName>
        <fullName evidence="2">Glucokinase-like ROK family protein</fullName>
    </submittedName>
</protein>
<dbReference type="InterPro" id="IPR036388">
    <property type="entry name" value="WH-like_DNA-bd_sf"/>
</dbReference>
<dbReference type="Proteomes" id="UP001244552">
    <property type="component" value="Unassembled WGS sequence"/>
</dbReference>
<dbReference type="SUPFAM" id="SSF53067">
    <property type="entry name" value="Actin-like ATPase domain"/>
    <property type="match status" value="1"/>
</dbReference>
<proteinExistence type="inferred from homology"/>